<feature type="region of interest" description="Disordered" evidence="1">
    <location>
        <begin position="304"/>
        <end position="374"/>
    </location>
</feature>
<sequence>MFSARGSMLASARIRINKCLIDYILSDNPHNFPYLIDLISFHLLPKLGPVVACGLHRGVIEANEAVHFASQFQFTTGSITGPVFSRLHMWLTYSFPRSFTEQRDIGASIKLLTNWDVIDPNRQELPSASKINFGCCRHRVEPRFVGCTVVRGWLQSLRLTEIFFGAAKTAPGTFLRSRGSLGRIKFVNRSCSGVPSFRSNNLTFHPASNLKKSVFNMSSYRLNQESKATRLNAGPASVPNSGPTSCGPGISVVAAPKDARYSGIRVDSCLTGSKRNLGLLVTLSSPSDVKEILERAGSIQKANPMIRRLSEDRPLGARKLGHSSGETRNRLPPGTNSADPKLMTKPIVVTSHSDPESGPTKPAASPDSSSFSTT</sequence>
<evidence type="ECO:0000313" key="3">
    <source>
        <dbReference type="Proteomes" id="UP000054324"/>
    </source>
</evidence>
<dbReference type="CTD" id="20327792"/>
<dbReference type="AlphaFoldDB" id="A0A074ZMC5"/>
<dbReference type="EMBL" id="KL596704">
    <property type="protein sequence ID" value="KER28206.1"/>
    <property type="molecule type" value="Genomic_DNA"/>
</dbReference>
<evidence type="ECO:0000256" key="1">
    <source>
        <dbReference type="SAM" id="MobiDB-lite"/>
    </source>
</evidence>
<protein>
    <submittedName>
        <fullName evidence="2">Uncharacterized protein</fullName>
    </submittedName>
</protein>
<dbReference type="KEGG" id="ovi:T265_13625"/>
<proteinExistence type="predicted"/>
<name>A0A074ZMC5_OPIVI</name>
<organism evidence="2 3">
    <name type="scientific">Opisthorchis viverrini</name>
    <name type="common">Southeast Asian liver fluke</name>
    <dbReference type="NCBI Taxonomy" id="6198"/>
    <lineage>
        <taxon>Eukaryota</taxon>
        <taxon>Metazoa</taxon>
        <taxon>Spiralia</taxon>
        <taxon>Lophotrochozoa</taxon>
        <taxon>Platyhelminthes</taxon>
        <taxon>Trematoda</taxon>
        <taxon>Digenea</taxon>
        <taxon>Opisthorchiida</taxon>
        <taxon>Opisthorchiata</taxon>
        <taxon>Opisthorchiidae</taxon>
        <taxon>Opisthorchis</taxon>
    </lineage>
</organism>
<dbReference type="Proteomes" id="UP000054324">
    <property type="component" value="Unassembled WGS sequence"/>
</dbReference>
<dbReference type="GeneID" id="20327792"/>
<keyword evidence="3" id="KW-1185">Reference proteome</keyword>
<evidence type="ECO:0000313" key="2">
    <source>
        <dbReference type="EMBL" id="KER28206.1"/>
    </source>
</evidence>
<gene>
    <name evidence="2" type="ORF">T265_13625</name>
</gene>
<reference evidence="2 3" key="1">
    <citation type="submission" date="2013-11" db="EMBL/GenBank/DDBJ databases">
        <title>Opisthorchis viverrini - life in the bile duct.</title>
        <authorList>
            <person name="Young N.D."/>
            <person name="Nagarajan N."/>
            <person name="Lin S.J."/>
            <person name="Korhonen P.K."/>
            <person name="Jex A.R."/>
            <person name="Hall R.S."/>
            <person name="Safavi-Hemami H."/>
            <person name="Kaewkong W."/>
            <person name="Bertrand D."/>
            <person name="Gao S."/>
            <person name="Seet Q."/>
            <person name="Wongkham S."/>
            <person name="Teh B.T."/>
            <person name="Wongkham C."/>
            <person name="Intapan P.M."/>
            <person name="Maleewong W."/>
            <person name="Yang X."/>
            <person name="Hu M."/>
            <person name="Wang Z."/>
            <person name="Hofmann A."/>
            <person name="Sternberg P.W."/>
            <person name="Tan P."/>
            <person name="Wang J."/>
            <person name="Gasser R.B."/>
        </authorList>
    </citation>
    <scope>NUCLEOTIDE SEQUENCE [LARGE SCALE GENOMIC DNA]</scope>
</reference>
<dbReference type="RefSeq" id="XP_009168044.1">
    <property type="nucleotide sequence ID" value="XM_009169780.1"/>
</dbReference>
<accession>A0A074ZMC5</accession>